<evidence type="ECO:0000259" key="2">
    <source>
        <dbReference type="PROSITE" id="PS50234"/>
    </source>
</evidence>
<dbReference type="eggNOG" id="ENOG502SBFD">
    <property type="taxonomic scope" value="Eukaryota"/>
</dbReference>
<dbReference type="KEGG" id="glz:GLAREA_03398"/>
<dbReference type="Gene3D" id="3.40.50.410">
    <property type="entry name" value="von Willebrand factor, type A domain"/>
    <property type="match status" value="1"/>
</dbReference>
<dbReference type="AlphaFoldDB" id="S3DEN2"/>
<dbReference type="RefSeq" id="XP_008081842.1">
    <property type="nucleotide sequence ID" value="XM_008083651.1"/>
</dbReference>
<evidence type="ECO:0000313" key="4">
    <source>
        <dbReference type="Proteomes" id="UP000016922"/>
    </source>
</evidence>
<reference evidence="3 4" key="1">
    <citation type="journal article" date="2013" name="BMC Genomics">
        <title>Genomics-driven discovery of the pneumocandin biosynthetic gene cluster in the fungus Glarea lozoyensis.</title>
        <authorList>
            <person name="Chen L."/>
            <person name="Yue Q."/>
            <person name="Zhang X."/>
            <person name="Xiang M."/>
            <person name="Wang C."/>
            <person name="Li S."/>
            <person name="Che Y."/>
            <person name="Ortiz-Lopez F.J."/>
            <person name="Bills G.F."/>
            <person name="Liu X."/>
            <person name="An Z."/>
        </authorList>
    </citation>
    <scope>NUCLEOTIDE SEQUENCE [LARGE SCALE GENOMIC DNA]</scope>
    <source>
        <strain evidence="4">ATCC 20868 / MF5171</strain>
    </source>
</reference>
<dbReference type="Proteomes" id="UP000016922">
    <property type="component" value="Unassembled WGS sequence"/>
</dbReference>
<dbReference type="SUPFAM" id="SSF53300">
    <property type="entry name" value="vWA-like"/>
    <property type="match status" value="1"/>
</dbReference>
<keyword evidence="4" id="KW-1185">Reference proteome</keyword>
<dbReference type="InterPro" id="IPR002035">
    <property type="entry name" value="VWF_A"/>
</dbReference>
<feature type="signal peptide" evidence="1">
    <location>
        <begin position="1"/>
        <end position="20"/>
    </location>
</feature>
<dbReference type="PROSITE" id="PS50234">
    <property type="entry name" value="VWFA"/>
    <property type="match status" value="1"/>
</dbReference>
<feature type="domain" description="VWFA" evidence="2">
    <location>
        <begin position="36"/>
        <end position="208"/>
    </location>
</feature>
<proteinExistence type="predicted"/>
<protein>
    <submittedName>
        <fullName evidence="3">VWA-like protein</fullName>
    </submittedName>
</protein>
<sequence length="392" mass="38931">MFNTKVLVTLGLLLATIVTAQDQTCGATVSSNGGRKIAIVVDSSGSMSSTDPQDLRITAGKSLAASLVTTGGSPDQVTVVDFDSSAAIIYPLGSPSGAGPSFDTIDSSGGTSIYSGIKLALDELTKGNAPTAGVAGIVVLTDGEDSSVTLLVAELVRAKGLGVRVSFGFLSPDSSPSSPSVLSAILDTGGVFSTFQDSEALKTFISSVVSHGLTSSESSASGSVLLPGLTIVGNVSSTAAASYTYSAIAGEALNFTVKALSSQSLSVKLADKGASKDIDTQSTDATGSAGILFTAAGAANLELSVSTTNATSGLFSVSLSSSVNRTFNLCTQDNTTVTNGTTTPNITIPTGTTGLPSPTSTFIQTAGAVITAKGYLARAAIPLLILAGAAVL</sequence>
<gene>
    <name evidence="3" type="ORF">GLAREA_03398</name>
</gene>
<name>S3DEN2_GLAL2</name>
<dbReference type="Pfam" id="PF13519">
    <property type="entry name" value="VWA_2"/>
    <property type="match status" value="1"/>
</dbReference>
<dbReference type="CDD" id="cd00198">
    <property type="entry name" value="vWFA"/>
    <property type="match status" value="1"/>
</dbReference>
<organism evidence="3 4">
    <name type="scientific">Glarea lozoyensis (strain ATCC 20868 / MF5171)</name>
    <dbReference type="NCBI Taxonomy" id="1116229"/>
    <lineage>
        <taxon>Eukaryota</taxon>
        <taxon>Fungi</taxon>
        <taxon>Dikarya</taxon>
        <taxon>Ascomycota</taxon>
        <taxon>Pezizomycotina</taxon>
        <taxon>Leotiomycetes</taxon>
        <taxon>Helotiales</taxon>
        <taxon>Helotiaceae</taxon>
        <taxon>Glarea</taxon>
    </lineage>
</organism>
<evidence type="ECO:0000256" key="1">
    <source>
        <dbReference type="SAM" id="SignalP"/>
    </source>
</evidence>
<dbReference type="OMA" id="ACANHYP"/>
<dbReference type="SMART" id="SM00327">
    <property type="entry name" value="VWA"/>
    <property type="match status" value="1"/>
</dbReference>
<dbReference type="OrthoDB" id="301415at2759"/>
<dbReference type="GeneID" id="19462453"/>
<accession>S3DEN2</accession>
<dbReference type="HOGENOM" id="CLU_038943_0_0_1"/>
<feature type="chain" id="PRO_5004519780" evidence="1">
    <location>
        <begin position="21"/>
        <end position="392"/>
    </location>
</feature>
<keyword evidence="1" id="KW-0732">Signal</keyword>
<dbReference type="InterPro" id="IPR036465">
    <property type="entry name" value="vWFA_dom_sf"/>
</dbReference>
<evidence type="ECO:0000313" key="3">
    <source>
        <dbReference type="EMBL" id="EPE30431.1"/>
    </source>
</evidence>
<dbReference type="EMBL" id="KE145363">
    <property type="protein sequence ID" value="EPE30431.1"/>
    <property type="molecule type" value="Genomic_DNA"/>
</dbReference>